<dbReference type="OrthoDB" id="9796740at2"/>
<dbReference type="RefSeq" id="WP_066067528.1">
    <property type="nucleotide sequence ID" value="NZ_FRBG01000010.1"/>
</dbReference>
<evidence type="ECO:0000259" key="1">
    <source>
        <dbReference type="Pfam" id="PF10135"/>
    </source>
</evidence>
<dbReference type="PATRIC" id="fig|1121328.3.peg.120"/>
<sequence length="97" mass="11311">MRINNINLDQIKSDIDNAKDNKKLMDACKQLESEFIKIMFKQMQKTANVFQSEDKSHAKSIFEEMYIDELSNKASKTSQLGLAKLIYDQFTKTTIKR</sequence>
<keyword evidence="5" id="KW-1185">Reference proteome</keyword>
<keyword evidence="2" id="KW-0966">Cell projection</keyword>
<keyword evidence="2" id="KW-0282">Flagellum</keyword>
<dbReference type="AlphaFoldDB" id="A0A150FN89"/>
<dbReference type="Proteomes" id="UP000323392">
    <property type="component" value="Unassembled WGS sequence"/>
</dbReference>
<gene>
    <name evidence="2" type="ORF">JWYL7_0122</name>
    <name evidence="3" type="ORF">SAMN05661008_01366</name>
</gene>
<comment type="caution">
    <text evidence="2">The sequence shown here is derived from an EMBL/GenBank/DDBJ whole genome shotgun (WGS) entry which is preliminary data.</text>
</comment>
<evidence type="ECO:0000313" key="5">
    <source>
        <dbReference type="Proteomes" id="UP000323392"/>
    </source>
</evidence>
<organism evidence="2 4">
    <name type="scientific">Alkalithermobacter thermoalcaliphilus JW-YL-7 = DSM 7308</name>
    <dbReference type="NCBI Taxonomy" id="1121328"/>
    <lineage>
        <taxon>Bacteria</taxon>
        <taxon>Bacillati</taxon>
        <taxon>Bacillota</taxon>
        <taxon>Clostridia</taxon>
        <taxon>Peptostreptococcales</taxon>
        <taxon>Tepidibacteraceae</taxon>
        <taxon>Alkalithermobacter</taxon>
    </lineage>
</organism>
<proteinExistence type="predicted"/>
<dbReference type="STRING" id="1121328.JWYL7_0122"/>
<reference evidence="2 4" key="1">
    <citation type="submission" date="2016-02" db="EMBL/GenBank/DDBJ databases">
        <title>Draft genome sequence for Clostridium paradoxum JW-YL-7.</title>
        <authorList>
            <person name="Utturkar S.M."/>
            <person name="Lancaster A."/>
            <person name="Poole F.L."/>
            <person name="Adams M.W."/>
            <person name="Brown S.D."/>
        </authorList>
    </citation>
    <scope>NUCLEOTIDE SEQUENCE [LARGE SCALE GENOMIC DNA]</scope>
    <source>
        <strain evidence="2 4">JW-YL-7</strain>
    </source>
</reference>
<dbReference type="InterPro" id="IPR019301">
    <property type="entry name" value="Flagellar_prot_FlgJ_N"/>
</dbReference>
<feature type="domain" description="Flagellar protein FlgJ N-terminal" evidence="1">
    <location>
        <begin position="41"/>
        <end position="89"/>
    </location>
</feature>
<dbReference type="Proteomes" id="UP000092605">
    <property type="component" value="Unassembled WGS sequence"/>
</dbReference>
<dbReference type="EMBL" id="FRBG01000010">
    <property type="protein sequence ID" value="SHL05260.1"/>
    <property type="molecule type" value="Genomic_DNA"/>
</dbReference>
<evidence type="ECO:0000313" key="3">
    <source>
        <dbReference type="EMBL" id="SHL05260.1"/>
    </source>
</evidence>
<dbReference type="EMBL" id="LSFY01000001">
    <property type="protein sequence ID" value="KXZ39047.1"/>
    <property type="molecule type" value="Genomic_DNA"/>
</dbReference>
<name>A0A150FN89_CLOPD</name>
<reference evidence="3 5" key="2">
    <citation type="submission" date="2016-11" db="EMBL/GenBank/DDBJ databases">
        <authorList>
            <person name="Varghese N."/>
            <person name="Submissions S."/>
        </authorList>
    </citation>
    <scope>NUCLEOTIDE SEQUENCE [LARGE SCALE GENOMIC DNA]</scope>
    <source>
        <strain evidence="3 5">DSM 7308</strain>
    </source>
</reference>
<evidence type="ECO:0000313" key="2">
    <source>
        <dbReference type="EMBL" id="KXZ39047.1"/>
    </source>
</evidence>
<keyword evidence="2" id="KW-0969">Cilium</keyword>
<evidence type="ECO:0000313" key="4">
    <source>
        <dbReference type="Proteomes" id="UP000092605"/>
    </source>
</evidence>
<protein>
    <submittedName>
        <fullName evidence="2">Flagellar protein FlgJ</fullName>
    </submittedName>
</protein>
<accession>A0A150FN89</accession>
<dbReference type="Pfam" id="PF10135">
    <property type="entry name" value="Rod-binding"/>
    <property type="match status" value="1"/>
</dbReference>